<dbReference type="PRINTS" id="PR00252">
    <property type="entry name" value="NRIONCHANNEL"/>
</dbReference>
<gene>
    <name evidence="17" type="ORF">KUTeg_018424</name>
</gene>
<keyword evidence="8" id="KW-1015">Disulfide bond</keyword>
<keyword evidence="3 14" id="KW-0812">Transmembrane</keyword>
<comment type="subcellular location">
    <subcellularLocation>
        <location evidence="13">Synaptic cell membrane</location>
        <topology evidence="13">Multi-pass membrane protein</topology>
    </subcellularLocation>
</comment>
<evidence type="ECO:0000256" key="3">
    <source>
        <dbReference type="ARBA" id="ARBA00022692"/>
    </source>
</evidence>
<dbReference type="PROSITE" id="PS00236">
    <property type="entry name" value="NEUROTR_ION_CHANNEL"/>
    <property type="match status" value="1"/>
</dbReference>
<evidence type="ECO:0000313" key="18">
    <source>
        <dbReference type="Proteomes" id="UP001217089"/>
    </source>
</evidence>
<dbReference type="Pfam" id="PF02932">
    <property type="entry name" value="Neur_chan_memb"/>
    <property type="match status" value="1"/>
</dbReference>
<keyword evidence="12 14" id="KW-0407">Ion channel</keyword>
<dbReference type="InterPro" id="IPR036734">
    <property type="entry name" value="Neur_chan_lig-bd_sf"/>
</dbReference>
<keyword evidence="5" id="KW-0770">Synapse</keyword>
<keyword evidence="18" id="KW-1185">Reference proteome</keyword>
<dbReference type="InterPro" id="IPR018000">
    <property type="entry name" value="Neurotransmitter_ion_chnl_CS"/>
</dbReference>
<feature type="transmembrane region" description="Helical" evidence="14">
    <location>
        <begin position="342"/>
        <end position="365"/>
    </location>
</feature>
<dbReference type="SUPFAM" id="SSF90112">
    <property type="entry name" value="Neurotransmitter-gated ion-channel transmembrane pore"/>
    <property type="match status" value="1"/>
</dbReference>
<dbReference type="Proteomes" id="UP001217089">
    <property type="component" value="Unassembled WGS sequence"/>
</dbReference>
<feature type="domain" description="Neurotransmitter-gated ion-channel transmembrane" evidence="16">
    <location>
        <begin position="287"/>
        <end position="508"/>
    </location>
</feature>
<evidence type="ECO:0000256" key="13">
    <source>
        <dbReference type="ARBA" id="ARBA00034099"/>
    </source>
</evidence>
<accession>A0ABQ9ELT3</accession>
<protein>
    <submittedName>
        <fullName evidence="17">Uncharacterized protein</fullName>
    </submittedName>
</protein>
<evidence type="ECO:0000256" key="2">
    <source>
        <dbReference type="ARBA" id="ARBA00022475"/>
    </source>
</evidence>
<evidence type="ECO:0000256" key="8">
    <source>
        <dbReference type="ARBA" id="ARBA00023157"/>
    </source>
</evidence>
<keyword evidence="14" id="KW-0732">Signal</keyword>
<name>A0ABQ9ELT3_TEGGR</name>
<dbReference type="InterPro" id="IPR006201">
    <property type="entry name" value="Neur_channel"/>
</dbReference>
<reference evidence="17 18" key="1">
    <citation type="submission" date="2022-12" db="EMBL/GenBank/DDBJ databases">
        <title>Chromosome-level genome of Tegillarca granosa.</title>
        <authorList>
            <person name="Kim J."/>
        </authorList>
    </citation>
    <scope>NUCLEOTIDE SEQUENCE [LARGE SCALE GENOMIC DNA]</scope>
    <source>
        <strain evidence="17">Teg-2019</strain>
        <tissue evidence="17">Adductor muscle</tissue>
    </source>
</reference>
<sequence>MFLFALCVVLVFDVSAKVLPTDEQRLLETLLENYNPSSRPVFNASRTVIVKFGITLTQLSDMVTSTRSGILPDEHRLLNDILNGYDTASRPVYNASHNVTVRFGFTLTQLADMDEVNQVLTTNVWLEKEWTDERLVWDPKDYNGLEILRMPCEKIWLPDIVLYNSADDFTSGYMQSKAMVSYNGTVFWPPPAKFRSSCKIDITYFPFDDQSCKMKFGSWTYDGFQVDLVNRSAEVDLSNYVYSGEWELLDIKVVRNEVFYACCNEPYPDVTFYIIMRRRTLYYLFNIIFPCLWLTILSLLGFWLPPDSGEKITLGITVLLAFSVFMLLIAENMPATSEFVPLIGIYLTVTMAMTSLSIILTVFVLQLHHVGPHQRPVPKWLKFICVRILAKIMCMNTSQFPVRYRRGFRRDRDVCLTTFFDSDGNSHCNGNIPQHSVSYQPDKIHDVQVEREQTQEKITKHLKILVEKQDYEDYHQDIVYEWRFVALCMDRILFWVFLFAAILSSIMILIVQPLRKPAY</sequence>
<dbReference type="InterPro" id="IPR006029">
    <property type="entry name" value="Neurotrans-gated_channel_TM"/>
</dbReference>
<dbReference type="PANTHER" id="PTHR18945">
    <property type="entry name" value="NEUROTRANSMITTER GATED ION CHANNEL"/>
    <property type="match status" value="1"/>
</dbReference>
<keyword evidence="1 14" id="KW-0813">Transport</keyword>
<evidence type="ECO:0000259" key="15">
    <source>
        <dbReference type="Pfam" id="PF02931"/>
    </source>
</evidence>
<keyword evidence="6 14" id="KW-0406">Ion transport</keyword>
<keyword evidence="2" id="KW-1003">Cell membrane</keyword>
<keyword evidence="11" id="KW-1071">Ligand-gated ion channel</keyword>
<keyword evidence="7 14" id="KW-0472">Membrane</keyword>
<feature type="transmembrane region" description="Helical" evidence="14">
    <location>
        <begin position="281"/>
        <end position="305"/>
    </location>
</feature>
<evidence type="ECO:0000256" key="10">
    <source>
        <dbReference type="ARBA" id="ARBA00023180"/>
    </source>
</evidence>
<evidence type="ECO:0000256" key="11">
    <source>
        <dbReference type="ARBA" id="ARBA00023286"/>
    </source>
</evidence>
<dbReference type="InterPro" id="IPR006202">
    <property type="entry name" value="Neur_chan_lig-bd"/>
</dbReference>
<feature type="signal peptide" evidence="14">
    <location>
        <begin position="1"/>
        <end position="16"/>
    </location>
</feature>
<evidence type="ECO:0000256" key="7">
    <source>
        <dbReference type="ARBA" id="ARBA00023136"/>
    </source>
</evidence>
<feature type="transmembrane region" description="Helical" evidence="14">
    <location>
        <begin position="492"/>
        <end position="511"/>
    </location>
</feature>
<evidence type="ECO:0000256" key="5">
    <source>
        <dbReference type="ARBA" id="ARBA00023018"/>
    </source>
</evidence>
<evidence type="ECO:0000313" key="17">
    <source>
        <dbReference type="EMBL" id="KAJ8304841.1"/>
    </source>
</evidence>
<comment type="caution">
    <text evidence="17">The sequence shown here is derived from an EMBL/GenBank/DDBJ whole genome shotgun (WGS) entry which is preliminary data.</text>
</comment>
<dbReference type="Gene3D" id="2.70.170.10">
    <property type="entry name" value="Neurotransmitter-gated ion-channel ligand-binding domain"/>
    <property type="match status" value="2"/>
</dbReference>
<feature type="transmembrane region" description="Helical" evidence="14">
    <location>
        <begin position="312"/>
        <end position="330"/>
    </location>
</feature>
<dbReference type="Pfam" id="PF02931">
    <property type="entry name" value="Neur_chan_LBD"/>
    <property type="match status" value="1"/>
</dbReference>
<dbReference type="PRINTS" id="PR00254">
    <property type="entry name" value="NICOTINICR"/>
</dbReference>
<evidence type="ECO:0000256" key="4">
    <source>
        <dbReference type="ARBA" id="ARBA00022989"/>
    </source>
</evidence>
<evidence type="ECO:0000256" key="6">
    <source>
        <dbReference type="ARBA" id="ARBA00023065"/>
    </source>
</evidence>
<dbReference type="InterPro" id="IPR036719">
    <property type="entry name" value="Neuro-gated_channel_TM_sf"/>
</dbReference>
<evidence type="ECO:0000256" key="1">
    <source>
        <dbReference type="ARBA" id="ARBA00022448"/>
    </source>
</evidence>
<feature type="chain" id="PRO_5044951857" evidence="14">
    <location>
        <begin position="17"/>
        <end position="519"/>
    </location>
</feature>
<keyword evidence="4 14" id="KW-1133">Transmembrane helix</keyword>
<comment type="similarity">
    <text evidence="14">Belongs to the ligand-gated ion channel (TC 1.A.9) family.</text>
</comment>
<dbReference type="NCBIfam" id="TIGR00860">
    <property type="entry name" value="LIC"/>
    <property type="match status" value="1"/>
</dbReference>
<keyword evidence="9" id="KW-0675">Receptor</keyword>
<organism evidence="17 18">
    <name type="scientific">Tegillarca granosa</name>
    <name type="common">Malaysian cockle</name>
    <name type="synonym">Anadara granosa</name>
    <dbReference type="NCBI Taxonomy" id="220873"/>
    <lineage>
        <taxon>Eukaryota</taxon>
        <taxon>Metazoa</taxon>
        <taxon>Spiralia</taxon>
        <taxon>Lophotrochozoa</taxon>
        <taxon>Mollusca</taxon>
        <taxon>Bivalvia</taxon>
        <taxon>Autobranchia</taxon>
        <taxon>Pteriomorphia</taxon>
        <taxon>Arcoida</taxon>
        <taxon>Arcoidea</taxon>
        <taxon>Arcidae</taxon>
        <taxon>Tegillarca</taxon>
    </lineage>
</organism>
<evidence type="ECO:0000256" key="9">
    <source>
        <dbReference type="ARBA" id="ARBA00023170"/>
    </source>
</evidence>
<dbReference type="SUPFAM" id="SSF63712">
    <property type="entry name" value="Nicotinic receptor ligand binding domain-like"/>
    <property type="match status" value="2"/>
</dbReference>
<evidence type="ECO:0000256" key="12">
    <source>
        <dbReference type="ARBA" id="ARBA00023303"/>
    </source>
</evidence>
<keyword evidence="10" id="KW-0325">Glycoprotein</keyword>
<dbReference type="CDD" id="cd18997">
    <property type="entry name" value="LGIC_ECD_nAChR"/>
    <property type="match status" value="1"/>
</dbReference>
<dbReference type="InterPro" id="IPR038050">
    <property type="entry name" value="Neuro_actylchol_rec"/>
</dbReference>
<evidence type="ECO:0000259" key="16">
    <source>
        <dbReference type="Pfam" id="PF02932"/>
    </source>
</evidence>
<dbReference type="CDD" id="cd19051">
    <property type="entry name" value="LGIC_TM_cation"/>
    <property type="match status" value="1"/>
</dbReference>
<proteinExistence type="inferred from homology"/>
<evidence type="ECO:0000256" key="14">
    <source>
        <dbReference type="RuleBase" id="RU000687"/>
    </source>
</evidence>
<feature type="domain" description="Neurotransmitter-gated ion-channel ligand-binding" evidence="15">
    <location>
        <begin position="74"/>
        <end position="280"/>
    </location>
</feature>
<dbReference type="EMBL" id="JARBDR010000903">
    <property type="protein sequence ID" value="KAJ8304841.1"/>
    <property type="molecule type" value="Genomic_DNA"/>
</dbReference>
<dbReference type="Gene3D" id="1.20.58.390">
    <property type="entry name" value="Neurotransmitter-gated ion-channel transmembrane domain"/>
    <property type="match status" value="2"/>
</dbReference>
<dbReference type="InterPro" id="IPR002394">
    <property type="entry name" value="Nicotinic_acetylcholine_rcpt"/>
</dbReference>